<dbReference type="Pfam" id="PF00808">
    <property type="entry name" value="CBFD_NFYB_HMF"/>
    <property type="match status" value="1"/>
</dbReference>
<dbReference type="GO" id="GO:0046982">
    <property type="term" value="F:protein heterodimerization activity"/>
    <property type="evidence" value="ECO:0007669"/>
    <property type="project" value="InterPro"/>
</dbReference>
<dbReference type="InterPro" id="IPR003958">
    <property type="entry name" value="CBFA_NFYB_domain"/>
</dbReference>
<dbReference type="PANTHER" id="PTHR46172">
    <property type="entry name" value="DNA POLYMERASE EPSILON SUBUNIT 3"/>
    <property type="match status" value="1"/>
</dbReference>
<dbReference type="GO" id="GO:0008622">
    <property type="term" value="C:epsilon DNA polymerase complex"/>
    <property type="evidence" value="ECO:0007669"/>
    <property type="project" value="TreeGrafter"/>
</dbReference>
<protein>
    <recommendedName>
        <fullName evidence="3">DNA polymerase epsilon subunit D</fullName>
    </recommendedName>
    <alternativeName>
        <fullName evidence="4">DNA polymerase II subunit D</fullName>
    </alternativeName>
</protein>
<dbReference type="SUPFAM" id="SSF47113">
    <property type="entry name" value="Histone-fold"/>
    <property type="match status" value="1"/>
</dbReference>
<dbReference type="GO" id="GO:0008623">
    <property type="term" value="C:CHRAC"/>
    <property type="evidence" value="ECO:0007669"/>
    <property type="project" value="TreeGrafter"/>
</dbReference>
<dbReference type="GO" id="GO:0006974">
    <property type="term" value="P:DNA damage response"/>
    <property type="evidence" value="ECO:0007669"/>
    <property type="project" value="TreeGrafter"/>
</dbReference>
<evidence type="ECO:0000256" key="3">
    <source>
        <dbReference type="ARBA" id="ARBA00039775"/>
    </source>
</evidence>
<keyword evidence="8" id="KW-1185">Reference proteome</keyword>
<organism evidence="7 8">
    <name type="scientific">Syncephalis pseudoplumigaleata</name>
    <dbReference type="NCBI Taxonomy" id="1712513"/>
    <lineage>
        <taxon>Eukaryota</taxon>
        <taxon>Fungi</taxon>
        <taxon>Fungi incertae sedis</taxon>
        <taxon>Zoopagomycota</taxon>
        <taxon>Zoopagomycotina</taxon>
        <taxon>Zoopagomycetes</taxon>
        <taxon>Zoopagales</taxon>
        <taxon>Piptocephalidaceae</taxon>
        <taxon>Syncephalis</taxon>
    </lineage>
</organism>
<dbReference type="OrthoDB" id="1707486at2759"/>
<reference evidence="8" key="1">
    <citation type="journal article" date="2018" name="Nat. Microbiol.">
        <title>Leveraging single-cell genomics to expand the fungal tree of life.</title>
        <authorList>
            <person name="Ahrendt S.R."/>
            <person name="Quandt C.A."/>
            <person name="Ciobanu D."/>
            <person name="Clum A."/>
            <person name="Salamov A."/>
            <person name="Andreopoulos B."/>
            <person name="Cheng J.F."/>
            <person name="Woyke T."/>
            <person name="Pelin A."/>
            <person name="Henrissat B."/>
            <person name="Reynolds N.K."/>
            <person name="Benny G.L."/>
            <person name="Smith M.E."/>
            <person name="James T.Y."/>
            <person name="Grigoriev I.V."/>
        </authorList>
    </citation>
    <scope>NUCLEOTIDE SEQUENCE [LARGE SCALE GENOMIC DNA]</scope>
    <source>
        <strain evidence="8">Benny S71-1</strain>
    </source>
</reference>
<sequence length="125" mass="13598">TSSIEDHDLPKAILQRIIKSVLPEGAAVQRDAKTALSKACTVFINYLAATAHDVASDEHRKIISANDVLAAMHTIELGDMVPQMEAELEGNCPYKQLKQKRKTGEEASTAVVAHNDGEEEEDEGE</sequence>
<dbReference type="Proteomes" id="UP000278143">
    <property type="component" value="Unassembled WGS sequence"/>
</dbReference>
<dbReference type="GO" id="GO:0006272">
    <property type="term" value="P:leading strand elongation"/>
    <property type="evidence" value="ECO:0007669"/>
    <property type="project" value="TreeGrafter"/>
</dbReference>
<feature type="non-terminal residue" evidence="7">
    <location>
        <position position="1"/>
    </location>
</feature>
<dbReference type="GO" id="GO:0031490">
    <property type="term" value="F:chromatin DNA binding"/>
    <property type="evidence" value="ECO:0007669"/>
    <property type="project" value="TreeGrafter"/>
</dbReference>
<feature type="non-terminal residue" evidence="7">
    <location>
        <position position="125"/>
    </location>
</feature>
<gene>
    <name evidence="7" type="ORF">SYNPS1DRAFT_1386</name>
</gene>
<dbReference type="EMBL" id="KZ989176">
    <property type="protein sequence ID" value="RKP27636.1"/>
    <property type="molecule type" value="Genomic_DNA"/>
</dbReference>
<dbReference type="InterPro" id="IPR051377">
    <property type="entry name" value="DNA_Pol-Epsilon_Subunit"/>
</dbReference>
<name>A0A4P9Z535_9FUNG</name>
<proteinExistence type="predicted"/>
<dbReference type="Gene3D" id="1.10.20.10">
    <property type="entry name" value="Histone, subunit A"/>
    <property type="match status" value="1"/>
</dbReference>
<feature type="domain" description="Transcription factor CBF/NF-Y/archaeal histone" evidence="6">
    <location>
        <begin position="9"/>
        <end position="72"/>
    </location>
</feature>
<evidence type="ECO:0000256" key="1">
    <source>
        <dbReference type="ARBA" id="ARBA00004123"/>
    </source>
</evidence>
<evidence type="ECO:0000256" key="4">
    <source>
        <dbReference type="ARBA" id="ARBA00042096"/>
    </source>
</evidence>
<dbReference type="PANTHER" id="PTHR46172:SF1">
    <property type="entry name" value="DNA POLYMERASE EPSILON SUBUNIT 3"/>
    <property type="match status" value="1"/>
</dbReference>
<accession>A0A4P9Z535</accession>
<dbReference type="GO" id="GO:0031507">
    <property type="term" value="P:heterochromatin formation"/>
    <property type="evidence" value="ECO:0007669"/>
    <property type="project" value="TreeGrafter"/>
</dbReference>
<evidence type="ECO:0000313" key="8">
    <source>
        <dbReference type="Proteomes" id="UP000278143"/>
    </source>
</evidence>
<evidence type="ECO:0000313" key="7">
    <source>
        <dbReference type="EMBL" id="RKP27636.1"/>
    </source>
</evidence>
<keyword evidence="2" id="KW-0539">Nucleus</keyword>
<comment type="subcellular location">
    <subcellularLocation>
        <location evidence="1">Nucleus</location>
    </subcellularLocation>
</comment>
<feature type="region of interest" description="Disordered" evidence="5">
    <location>
        <begin position="99"/>
        <end position="125"/>
    </location>
</feature>
<evidence type="ECO:0000256" key="5">
    <source>
        <dbReference type="SAM" id="MobiDB-lite"/>
    </source>
</evidence>
<dbReference type="AlphaFoldDB" id="A0A4P9Z535"/>
<evidence type="ECO:0000259" key="6">
    <source>
        <dbReference type="Pfam" id="PF00808"/>
    </source>
</evidence>
<dbReference type="InterPro" id="IPR009072">
    <property type="entry name" value="Histone-fold"/>
</dbReference>
<evidence type="ECO:0000256" key="2">
    <source>
        <dbReference type="ARBA" id="ARBA00023242"/>
    </source>
</evidence>
<dbReference type="CDD" id="cd22928">
    <property type="entry name" value="HFD_POLE3_DPB4"/>
    <property type="match status" value="1"/>
</dbReference>